<protein>
    <submittedName>
        <fullName evidence="2">Uncharacterized protein</fullName>
    </submittedName>
</protein>
<name>A0A2L1U7U9_9BACL</name>
<keyword evidence="1" id="KW-0812">Transmembrane</keyword>
<feature type="transmembrane region" description="Helical" evidence="1">
    <location>
        <begin position="65"/>
        <end position="82"/>
    </location>
</feature>
<evidence type="ECO:0000313" key="2">
    <source>
        <dbReference type="EMBL" id="AVF29000.1"/>
    </source>
</evidence>
<evidence type="ECO:0000256" key="1">
    <source>
        <dbReference type="SAM" id="Phobius"/>
    </source>
</evidence>
<keyword evidence="2" id="KW-0614">Plasmid</keyword>
<keyword evidence="1" id="KW-1133">Transmembrane helix</keyword>
<accession>A0A2L1U7U9</accession>
<dbReference type="AlphaFoldDB" id="A0A2L1U7U9"/>
<sequence>MKLRPMVKDFITVLTEKPTPTQMRVLRAMFILKKFTFLSHIPLPFYKFQIFRICEEMLRGNERPLSLILLAGIITWFVFFPYRRQ</sequence>
<keyword evidence="1" id="KW-0472">Membrane</keyword>
<geneLocation type="plasmid" evidence="2">
    <name>unnamed3</name>
</geneLocation>
<dbReference type="Proteomes" id="UP000239833">
    <property type="component" value="Plasmid unnamed3"/>
</dbReference>
<proteinExistence type="predicted"/>
<reference evidence="3" key="1">
    <citation type="submission" date="2017-02" db="EMBL/GenBank/DDBJ databases">
        <title>Delineation of Paenibacillus larvae strains originating from foulbrood outbreaks.</title>
        <authorList>
            <person name="Beims H."/>
            <person name="Bunk B."/>
            <person name="Sproeer C."/>
            <person name="Mohr K.I."/>
            <person name="Pradella S."/>
            <person name="Guenther G."/>
            <person name="Rohde M."/>
            <person name="von der Ohe W."/>
            <person name="Steinert M."/>
        </authorList>
    </citation>
    <scope>NUCLEOTIDE SEQUENCE [LARGE SCALE GENOMIC DNA]</scope>
    <source>
        <strain evidence="3">Eric_III</strain>
        <plasmid evidence="3">Plasmid unnamed3</plasmid>
    </source>
</reference>
<organism evidence="2 3">
    <name type="scientific">Paenibacillus larvae subsp. larvae</name>
    <dbReference type="NCBI Taxonomy" id="147375"/>
    <lineage>
        <taxon>Bacteria</taxon>
        <taxon>Bacillati</taxon>
        <taxon>Bacillota</taxon>
        <taxon>Bacilli</taxon>
        <taxon>Bacillales</taxon>
        <taxon>Paenibacillaceae</taxon>
        <taxon>Paenibacillus</taxon>
    </lineage>
</organism>
<evidence type="ECO:0000313" key="3">
    <source>
        <dbReference type="Proteomes" id="UP000239833"/>
    </source>
</evidence>
<dbReference type="EMBL" id="CP019658">
    <property type="protein sequence ID" value="AVF29000.1"/>
    <property type="molecule type" value="Genomic_DNA"/>
</dbReference>
<gene>
    <name evidence="2" type="ORF">ERICIII_04999</name>
</gene>